<feature type="compositionally biased region" description="Low complexity" evidence="1">
    <location>
        <begin position="235"/>
        <end position="246"/>
    </location>
</feature>
<feature type="chain" id="PRO_5020693768" description="SurA-like protein" evidence="2">
    <location>
        <begin position="23"/>
        <end position="252"/>
    </location>
</feature>
<dbReference type="Proteomes" id="UP000295210">
    <property type="component" value="Unassembled WGS sequence"/>
</dbReference>
<dbReference type="InterPro" id="IPR027304">
    <property type="entry name" value="Trigger_fact/SurA_dom_sf"/>
</dbReference>
<reference evidence="3 4" key="1">
    <citation type="submission" date="2019-03" db="EMBL/GenBank/DDBJ databases">
        <title>Genomic Encyclopedia of Type Strains, Phase IV (KMG-IV): sequencing the most valuable type-strain genomes for metagenomic binning, comparative biology and taxonomic classification.</title>
        <authorList>
            <person name="Goeker M."/>
        </authorList>
    </citation>
    <scope>NUCLEOTIDE SEQUENCE [LARGE SCALE GENOMIC DNA]</scope>
    <source>
        <strain evidence="3 4">DSM 103428</strain>
    </source>
</reference>
<dbReference type="AlphaFoldDB" id="A0A4V2PVF6"/>
<protein>
    <recommendedName>
        <fullName evidence="5">SurA-like protein</fullName>
    </recommendedName>
</protein>
<evidence type="ECO:0000256" key="1">
    <source>
        <dbReference type="SAM" id="MobiDB-lite"/>
    </source>
</evidence>
<keyword evidence="4" id="KW-1185">Reference proteome</keyword>
<dbReference type="RefSeq" id="WP_131995119.1">
    <property type="nucleotide sequence ID" value="NZ_SMGK01000002.1"/>
</dbReference>
<evidence type="ECO:0000313" key="4">
    <source>
        <dbReference type="Proteomes" id="UP000295210"/>
    </source>
</evidence>
<sequence>MRRLRMTAFLALSWCMLSPVHAQQPSAPPAPQGQQPVVLDSVIAIINGSVLLQSDVDEEMRFAALLPPGPNTAPAAGQRLISRVLILQEMKAQQQPVTVSDADVQKSLMELRRILPACAHERCISDAGWKAFLAENHLTEAEVQTHWRQRLAILQYIDLRFRAGIRIDRSEVVDYYQKTLVPEFQKVHEQAPPVASLAPRIREVLLQEKVNLLLRDWLQSLRDQGSVQILNPIYGQSSGDPDNSSNGNGGGA</sequence>
<comment type="caution">
    <text evidence="3">The sequence shown here is derived from an EMBL/GenBank/DDBJ whole genome shotgun (WGS) entry which is preliminary data.</text>
</comment>
<keyword evidence="2" id="KW-0732">Signal</keyword>
<gene>
    <name evidence="3" type="ORF">C7378_1903</name>
</gene>
<accession>A0A4V2PVF6</accession>
<feature type="signal peptide" evidence="2">
    <location>
        <begin position="1"/>
        <end position="22"/>
    </location>
</feature>
<proteinExistence type="predicted"/>
<feature type="region of interest" description="Disordered" evidence="1">
    <location>
        <begin position="232"/>
        <end position="252"/>
    </location>
</feature>
<evidence type="ECO:0000256" key="2">
    <source>
        <dbReference type="SAM" id="SignalP"/>
    </source>
</evidence>
<organism evidence="3 4">
    <name type="scientific">Acidipila rosea</name>
    <dbReference type="NCBI Taxonomy" id="768535"/>
    <lineage>
        <taxon>Bacteria</taxon>
        <taxon>Pseudomonadati</taxon>
        <taxon>Acidobacteriota</taxon>
        <taxon>Terriglobia</taxon>
        <taxon>Terriglobales</taxon>
        <taxon>Acidobacteriaceae</taxon>
        <taxon>Acidipila</taxon>
    </lineage>
</organism>
<dbReference type="EMBL" id="SMGK01000002">
    <property type="protein sequence ID" value="TCK74281.1"/>
    <property type="molecule type" value="Genomic_DNA"/>
</dbReference>
<name>A0A4V2PVF6_9BACT</name>
<dbReference type="SUPFAM" id="SSF109998">
    <property type="entry name" value="Triger factor/SurA peptide-binding domain-like"/>
    <property type="match status" value="1"/>
</dbReference>
<evidence type="ECO:0000313" key="3">
    <source>
        <dbReference type="EMBL" id="TCK74281.1"/>
    </source>
</evidence>
<evidence type="ECO:0008006" key="5">
    <source>
        <dbReference type="Google" id="ProtNLM"/>
    </source>
</evidence>
<dbReference type="Gene3D" id="1.10.4030.10">
    <property type="entry name" value="Porin chaperone SurA, peptide-binding domain"/>
    <property type="match status" value="1"/>
</dbReference>
<dbReference type="OrthoDB" id="117954at2"/>